<dbReference type="Proteomes" id="UP001336015">
    <property type="component" value="Unassembled WGS sequence"/>
</dbReference>
<accession>A0ABU6BQ29</accession>
<evidence type="ECO:0000313" key="2">
    <source>
        <dbReference type="Proteomes" id="UP001336015"/>
    </source>
</evidence>
<name>A0ABU6BQ29_9PSED</name>
<evidence type="ECO:0000313" key="1">
    <source>
        <dbReference type="EMBL" id="MEB3782424.1"/>
    </source>
</evidence>
<proteinExistence type="predicted"/>
<dbReference type="EMBL" id="JAJGWQ010000003">
    <property type="protein sequence ID" value="MEB3782424.1"/>
    <property type="molecule type" value="Genomic_DNA"/>
</dbReference>
<keyword evidence="2" id="KW-1185">Reference proteome</keyword>
<sequence>MEFTSPSNPDSHDYFTLSTDTTSIQRRVYSMQNHVSRPTMQEIIQRLGLYGDPQQRLRYICVPVGVLSYGNKTYDLVLIGRSEARIVLFNYYDEGPLYAKTADEMLSSLVNSHNLHSIFESDPDSQFVLSFNSLVFNYLENHIHDMDFPVYLRRTETLEESAVGFAQSY</sequence>
<gene>
    <name evidence="1" type="ORF">LLW09_07630</name>
</gene>
<reference evidence="1 2" key="1">
    <citation type="journal article" date="2023" name="Int J Dairy Technol">
        <title>Genome based analysis of Pseudomonas paracarnis RQ057, a strain responsible for blue discoloration spoilage in processed cheese.</title>
        <authorList>
            <person name="Rodrigues Rd.S."/>
            <person name="Machado S.G."/>
            <person name="de Carvalho A.F."/>
            <person name="Nero L.A."/>
        </authorList>
    </citation>
    <scope>NUCLEOTIDE SEQUENCE [LARGE SCALE GENOMIC DNA]</scope>
    <source>
        <strain evidence="1 2">RQ057</strain>
    </source>
</reference>
<dbReference type="RefSeq" id="WP_324835972.1">
    <property type="nucleotide sequence ID" value="NZ_JAJGWQ010000003.1"/>
</dbReference>
<protein>
    <submittedName>
        <fullName evidence="1">Uncharacterized protein</fullName>
    </submittedName>
</protein>
<organism evidence="1 2">
    <name type="scientific">Pseudomonas paracarnis</name>
    <dbReference type="NCBI Taxonomy" id="2750625"/>
    <lineage>
        <taxon>Bacteria</taxon>
        <taxon>Pseudomonadati</taxon>
        <taxon>Pseudomonadota</taxon>
        <taxon>Gammaproteobacteria</taxon>
        <taxon>Pseudomonadales</taxon>
        <taxon>Pseudomonadaceae</taxon>
        <taxon>Pseudomonas</taxon>
    </lineage>
</organism>
<comment type="caution">
    <text evidence="1">The sequence shown here is derived from an EMBL/GenBank/DDBJ whole genome shotgun (WGS) entry which is preliminary data.</text>
</comment>